<proteinExistence type="predicted"/>
<protein>
    <submittedName>
        <fullName evidence="2">Uncharacterized protein</fullName>
    </submittedName>
</protein>
<dbReference type="Proteomes" id="UP001280156">
    <property type="component" value="Unassembled WGS sequence"/>
</dbReference>
<dbReference type="EMBL" id="JAVIIV010000016">
    <property type="protein sequence ID" value="MDX8488023.1"/>
    <property type="molecule type" value="Genomic_DNA"/>
</dbReference>
<accession>A0ABU4YM00</accession>
<evidence type="ECO:0000256" key="1">
    <source>
        <dbReference type="SAM" id="MobiDB-lite"/>
    </source>
</evidence>
<feature type="region of interest" description="Disordered" evidence="1">
    <location>
        <begin position="1"/>
        <end position="45"/>
    </location>
</feature>
<keyword evidence="3" id="KW-1185">Reference proteome</keyword>
<evidence type="ECO:0000313" key="2">
    <source>
        <dbReference type="EMBL" id="MDX8488023.1"/>
    </source>
</evidence>
<reference evidence="2 3" key="1">
    <citation type="submission" date="2023-08" db="EMBL/GenBank/DDBJ databases">
        <title>Implementing the SeqCode for naming new Mesorhizobium species isolated from Vachellia karroo root nodules.</title>
        <authorList>
            <person name="Van Lill M."/>
        </authorList>
    </citation>
    <scope>NUCLEOTIDE SEQUENCE [LARGE SCALE GENOMIC DNA]</scope>
    <source>
        <strain evidence="2 3">VK2B</strain>
    </source>
</reference>
<organism evidence="2 3">
    <name type="scientific">Mesorhizobium humile</name>
    <dbReference type="NCBI Taxonomy" id="3072313"/>
    <lineage>
        <taxon>Bacteria</taxon>
        <taxon>Pseudomonadati</taxon>
        <taxon>Pseudomonadota</taxon>
        <taxon>Alphaproteobacteria</taxon>
        <taxon>Hyphomicrobiales</taxon>
        <taxon>Phyllobacteriaceae</taxon>
        <taxon>Mesorhizobium</taxon>
    </lineage>
</organism>
<gene>
    <name evidence="2" type="ORF">RFM52_22860</name>
</gene>
<comment type="caution">
    <text evidence="2">The sequence shown here is derived from an EMBL/GenBank/DDBJ whole genome shotgun (WGS) entry which is preliminary data.</text>
</comment>
<name>A0ABU4YM00_9HYPH</name>
<evidence type="ECO:0000313" key="3">
    <source>
        <dbReference type="Proteomes" id="UP001280156"/>
    </source>
</evidence>
<feature type="compositionally biased region" description="Basic and acidic residues" evidence="1">
    <location>
        <begin position="1"/>
        <end position="15"/>
    </location>
</feature>
<sequence length="60" mass="7005">MTDKNESDHQEDRDAQPFAYGRQSDPDQPQCFLGRKQPSNCNRDFIADDGLLKPLLIRRR</sequence>